<dbReference type="RefSeq" id="WP_289774178.1">
    <property type="nucleotide sequence ID" value="NZ_JANURU010000012.1"/>
</dbReference>
<dbReference type="SUPFAM" id="SSF52540">
    <property type="entry name" value="P-loop containing nucleoside triphosphate hydrolases"/>
    <property type="match status" value="1"/>
</dbReference>
<dbReference type="InterPro" id="IPR040980">
    <property type="entry name" value="SWI2_SNF2"/>
</dbReference>
<dbReference type="CDD" id="cd22332">
    <property type="entry name" value="HsdR_N"/>
    <property type="match status" value="1"/>
</dbReference>
<protein>
    <submittedName>
        <fullName evidence="2">DEAD/DEAH box helicase family protein</fullName>
    </submittedName>
</protein>
<evidence type="ECO:0000313" key="3">
    <source>
        <dbReference type="Proteomes" id="UP001176223"/>
    </source>
</evidence>
<dbReference type="Pfam" id="PF04313">
    <property type="entry name" value="HSDR_N"/>
    <property type="match status" value="1"/>
</dbReference>
<organism evidence="2 3">
    <name type="scientific">Campylobacter felis</name>
    <dbReference type="NCBI Taxonomy" id="2974565"/>
    <lineage>
        <taxon>Bacteria</taxon>
        <taxon>Pseudomonadati</taxon>
        <taxon>Campylobacterota</taxon>
        <taxon>Epsilonproteobacteria</taxon>
        <taxon>Campylobacterales</taxon>
        <taxon>Campylobacteraceae</taxon>
        <taxon>Campylobacter</taxon>
    </lineage>
</organism>
<dbReference type="InterPro" id="IPR007409">
    <property type="entry name" value="Restrct_endonuc_type1_HsdR_N"/>
</dbReference>
<keyword evidence="2" id="KW-0347">Helicase</keyword>
<dbReference type="InterPro" id="IPR055180">
    <property type="entry name" value="HsdR_RecA-like_helicase_dom_2"/>
</dbReference>
<reference evidence="2" key="2">
    <citation type="journal article" date="2023" name="Microorganisms">
        <title>Isolation and Genomic Characteristics of Cat-Borne Campylobacter felis sp. nov. and Sheep-Borne Campylobacter ovis sp. nov.</title>
        <authorList>
            <person name="Wang H."/>
            <person name="Li Y."/>
            <person name="Gu Y."/>
            <person name="Zhou G."/>
            <person name="Chen X."/>
            <person name="Zhang X."/>
            <person name="Shao Z."/>
            <person name="Zhang J."/>
            <person name="Zhang M."/>
        </authorList>
    </citation>
    <scope>NUCLEOTIDE SEQUENCE</scope>
    <source>
        <strain evidence="2">XJK33-1</strain>
    </source>
</reference>
<name>A0ABT7I4W0_9BACT</name>
<sequence length="982" mass="113734">MRNYTEKDLESLIEAHLLNNGYIKRESKDYDKNLCMDKELFERFLQDTQAKALQELEKRNIKEQELLKRVSSQIQNKGILKALQAHIEIMGVKLFLAYPKPNSSANPQALENYEKNIFSITRQLYFSEKNNKSLDMVIFLNGLPLITMELKNHFTGQNVYNAIEQYKKDRDPRERIFKQSVVHFALDSDLIYMSTKLEGVGTRFLPFNRGLNNGSGAIGCECGGGNPAVKDKMKTSYFWEELLQKDTLANLLFNFAQIVKKDKAEFVIFPRFHQFDVVRKLLKDVKEKGVGQRYLIQHSAGSGKSNSIAWLAHNLVSLHRKQNDEEKPVFDSILVVTDRRVLDRQIQENVKSFTQDKNLVESITDGSRQLKAAIEEGKKIIVTTIQKFPYIADEITHLSDKSFAIIIDEAHSSQSGKNAQKMGEAISNKESNHIDSNEIDIEEELIKIIENKKFQKNASYFAFTATPKPKTLEMFGSACEINGEKKFIPFHLYSMKQAIEEGFILDVLKGYITYKSYYKIVSKNDNREYDKKKANAKLRAYVTNHIATIEKKAKIMIEHFFQNIYKKIGEKAKAMVVTSSRENAVKYYLFFKKYLQENYPQYQALVAFSGDKEINGRSYSEAELNGFSEAMLKDEFKKDNYRFLIVAEKYQTGFDEPLLHTMYVDKALEGISAVQTLSRLNRICKNKEDTCVLDFANTHEEIGKSFSAFYGQTYLKEPTNIDNIYTLKSELFDYGIYTQYELDDFAKAILDEQSEDKIHSKLDNMIKEYNAKSDDKKTEFYTKARVYLREYSFLAQILPFNDIELEKLSILLKMLITKIAPPRTEDLAKGILNNVDLESIRIILESKKDIELEEDKGGVKPSSADGSSKKEVELERLSNIVREFNTKFGSVDFGTNEKIAKELMDLKDDIAKEQTFRDSLGDEQNARRLFADIFKIQYLQFFKRNKDFFTQLDNKEEFKERVSNVIYEMIDEGYQYNAFKSF</sequence>
<dbReference type="SMART" id="SM00487">
    <property type="entry name" value="DEXDc"/>
    <property type="match status" value="1"/>
</dbReference>
<dbReference type="InterPro" id="IPR014001">
    <property type="entry name" value="Helicase_ATP-bd"/>
</dbReference>
<proteinExistence type="predicted"/>
<feature type="domain" description="Helicase ATP-binding" evidence="1">
    <location>
        <begin position="285"/>
        <end position="485"/>
    </location>
</feature>
<gene>
    <name evidence="2" type="ORF">NYG95_06725</name>
</gene>
<dbReference type="Pfam" id="PF22679">
    <property type="entry name" value="T1R_D3-like"/>
    <property type="match status" value="1"/>
</dbReference>
<keyword evidence="3" id="KW-1185">Reference proteome</keyword>
<dbReference type="Pfam" id="PF18766">
    <property type="entry name" value="SWI2_SNF2"/>
    <property type="match status" value="1"/>
</dbReference>
<dbReference type="EMBL" id="JANURU010000012">
    <property type="protein sequence ID" value="MDL0147303.1"/>
    <property type="molecule type" value="Genomic_DNA"/>
</dbReference>
<keyword evidence="2" id="KW-0378">Hydrolase</keyword>
<dbReference type="PANTHER" id="PTHR42927">
    <property type="entry name" value="HELICASE SUPERFAMILY 1 AND 2 DOMAIN-CONTAINING PROTEIN"/>
    <property type="match status" value="1"/>
</dbReference>
<comment type="caution">
    <text evidence="2">The sequence shown here is derived from an EMBL/GenBank/DDBJ whole genome shotgun (WGS) entry which is preliminary data.</text>
</comment>
<keyword evidence="2" id="KW-0067">ATP-binding</keyword>
<dbReference type="Proteomes" id="UP001176223">
    <property type="component" value="Unassembled WGS sequence"/>
</dbReference>
<evidence type="ECO:0000313" key="2">
    <source>
        <dbReference type="EMBL" id="MDL0147303.1"/>
    </source>
</evidence>
<keyword evidence="2" id="KW-0547">Nucleotide-binding</keyword>
<dbReference type="PANTHER" id="PTHR42927:SF1">
    <property type="entry name" value="HELICASE SUPERFAMILY 1 AND 2 DOMAIN-CONTAINING PROTEIN"/>
    <property type="match status" value="1"/>
</dbReference>
<dbReference type="PROSITE" id="PS51192">
    <property type="entry name" value="HELICASE_ATP_BIND_1"/>
    <property type="match status" value="1"/>
</dbReference>
<reference evidence="2" key="1">
    <citation type="submission" date="2022-08" db="EMBL/GenBank/DDBJ databases">
        <authorList>
            <person name="Wang H."/>
        </authorList>
    </citation>
    <scope>NUCLEOTIDE SEQUENCE</scope>
    <source>
        <strain evidence="2">XJK33-1</strain>
    </source>
</reference>
<dbReference type="InterPro" id="IPR027417">
    <property type="entry name" value="P-loop_NTPase"/>
</dbReference>
<evidence type="ECO:0000259" key="1">
    <source>
        <dbReference type="PROSITE" id="PS51192"/>
    </source>
</evidence>
<dbReference type="Gene3D" id="3.40.50.300">
    <property type="entry name" value="P-loop containing nucleotide triphosphate hydrolases"/>
    <property type="match status" value="2"/>
</dbReference>
<dbReference type="Gene3D" id="3.90.1570.50">
    <property type="match status" value="1"/>
</dbReference>
<dbReference type="GO" id="GO:0004386">
    <property type="term" value="F:helicase activity"/>
    <property type="evidence" value="ECO:0007669"/>
    <property type="project" value="UniProtKB-KW"/>
</dbReference>
<accession>A0ABT7I4W0</accession>